<evidence type="ECO:0000256" key="5">
    <source>
        <dbReference type="ARBA" id="ARBA00023027"/>
    </source>
</evidence>
<feature type="binding site" evidence="7">
    <location>
        <position position="90"/>
    </location>
    <ligand>
        <name>substrate</name>
    </ligand>
</feature>
<dbReference type="InterPro" id="IPR011304">
    <property type="entry name" value="L-lactate_DH"/>
</dbReference>
<dbReference type="GO" id="GO:0006089">
    <property type="term" value="P:lactate metabolic process"/>
    <property type="evidence" value="ECO:0007669"/>
    <property type="project" value="TreeGrafter"/>
</dbReference>
<dbReference type="EMBL" id="JADIMT010000053">
    <property type="protein sequence ID" value="MBO8436151.1"/>
    <property type="molecule type" value="Genomic_DNA"/>
</dbReference>
<evidence type="ECO:0000256" key="7">
    <source>
        <dbReference type="HAMAP-Rule" id="MF_00488"/>
    </source>
</evidence>
<dbReference type="PIRSF" id="PIRSF000102">
    <property type="entry name" value="Lac_mal_DH"/>
    <property type="match status" value="1"/>
</dbReference>
<evidence type="ECO:0000256" key="4">
    <source>
        <dbReference type="ARBA" id="ARBA00023002"/>
    </source>
</evidence>
<dbReference type="HAMAP" id="MF_00488">
    <property type="entry name" value="Lactate_dehydrog"/>
    <property type="match status" value="1"/>
</dbReference>
<dbReference type="EC" id="1.1.1.27" evidence="3 7"/>
<dbReference type="Pfam" id="PF00056">
    <property type="entry name" value="Ldh_1_N"/>
    <property type="match status" value="1"/>
</dbReference>
<feature type="binding site" evidence="7">
    <location>
        <position position="41"/>
    </location>
    <ligand>
        <name>NAD(+)</name>
        <dbReference type="ChEBI" id="CHEBI:57540"/>
    </ligand>
</feature>
<evidence type="ECO:0000256" key="1">
    <source>
        <dbReference type="ARBA" id="ARBA00004843"/>
    </source>
</evidence>
<feature type="binding site" evidence="7">
    <location>
        <begin position="81"/>
        <end position="82"/>
    </location>
    <ligand>
        <name>NAD(+)</name>
        <dbReference type="ChEBI" id="CHEBI:57540"/>
    </ligand>
</feature>
<comment type="subunit">
    <text evidence="7">Homotetramer.</text>
</comment>
<comment type="caution">
    <text evidence="7">Lacks conserved residue(s) required for the propagation of feature annotation.</text>
</comment>
<evidence type="ECO:0000256" key="6">
    <source>
        <dbReference type="ARBA" id="ARBA00049258"/>
    </source>
</evidence>
<comment type="subcellular location">
    <subcellularLocation>
        <location evidence="7">Cytoplasm</location>
    </subcellularLocation>
</comment>
<dbReference type="InterPro" id="IPR018177">
    <property type="entry name" value="L-lactate_DH_AS"/>
</dbReference>
<dbReference type="InterPro" id="IPR022383">
    <property type="entry name" value="Lactate/malate_DH_C"/>
</dbReference>
<feature type="binding site" evidence="9">
    <location>
        <position position="97"/>
    </location>
    <ligand>
        <name>NAD(+)</name>
        <dbReference type="ChEBI" id="CHEBI:57540"/>
    </ligand>
</feature>
<feature type="binding site" evidence="7">
    <location>
        <position position="84"/>
    </location>
    <ligand>
        <name>substrate</name>
    </ligand>
</feature>
<evidence type="ECO:0000256" key="9">
    <source>
        <dbReference type="PIRSR" id="PIRSR000102-3"/>
    </source>
</evidence>
<feature type="binding site" evidence="9">
    <location>
        <begin position="11"/>
        <end position="16"/>
    </location>
    <ligand>
        <name>NAD(+)</name>
        <dbReference type="ChEBI" id="CHEBI:57540"/>
    </ligand>
</feature>
<name>A0A9D9DYY1_9SPIO</name>
<feature type="binding site" evidence="7">
    <location>
        <position position="67"/>
    </location>
    <ligand>
        <name>NAD(+)</name>
        <dbReference type="ChEBI" id="CHEBI:57540"/>
    </ligand>
</feature>
<evidence type="ECO:0000256" key="8">
    <source>
        <dbReference type="PIRSR" id="PIRSR000102-1"/>
    </source>
</evidence>
<dbReference type="Pfam" id="PF02866">
    <property type="entry name" value="Ldh_1_C"/>
    <property type="match status" value="1"/>
</dbReference>
<evidence type="ECO:0000313" key="14">
    <source>
        <dbReference type="Proteomes" id="UP000823615"/>
    </source>
</evidence>
<evidence type="ECO:0000256" key="10">
    <source>
        <dbReference type="SAM" id="Phobius"/>
    </source>
</evidence>
<reference evidence="13" key="2">
    <citation type="journal article" date="2021" name="PeerJ">
        <title>Extensive microbial diversity within the chicken gut microbiome revealed by metagenomics and culture.</title>
        <authorList>
            <person name="Gilroy R."/>
            <person name="Ravi A."/>
            <person name="Getino M."/>
            <person name="Pursley I."/>
            <person name="Horton D.L."/>
            <person name="Alikhan N.F."/>
            <person name="Baker D."/>
            <person name="Gharbi K."/>
            <person name="Hall N."/>
            <person name="Watson M."/>
            <person name="Adriaenssens E.M."/>
            <person name="Foster-Nyarko E."/>
            <person name="Jarju S."/>
            <person name="Secka A."/>
            <person name="Antonio M."/>
            <person name="Oren A."/>
            <person name="Chaudhuri R.R."/>
            <person name="La Ragione R."/>
            <person name="Hildebrand F."/>
            <person name="Pallen M.J."/>
        </authorList>
    </citation>
    <scope>NUCLEOTIDE SEQUENCE</scope>
    <source>
        <strain evidence="13">7293</strain>
    </source>
</reference>
<comment type="caution">
    <text evidence="13">The sequence shown here is derived from an EMBL/GenBank/DDBJ whole genome shotgun (WGS) entry which is preliminary data.</text>
</comment>
<dbReference type="FunFam" id="3.40.50.720:FF:000018">
    <property type="entry name" value="Malate dehydrogenase"/>
    <property type="match status" value="1"/>
</dbReference>
<dbReference type="SUPFAM" id="SSF56327">
    <property type="entry name" value="LDH C-terminal domain-like"/>
    <property type="match status" value="1"/>
</dbReference>
<keyword evidence="5 7" id="KW-0520">NAD</keyword>
<feature type="active site" description="Proton acceptor" evidence="7 8">
    <location>
        <position position="177"/>
    </location>
</feature>
<dbReference type="InterPro" id="IPR001557">
    <property type="entry name" value="L-lactate/malate_DH"/>
</dbReference>
<feature type="binding site" evidence="7">
    <location>
        <position position="170"/>
    </location>
    <ligand>
        <name>beta-D-fructose 1,6-bisphosphate</name>
        <dbReference type="ChEBI" id="CHEBI:32966"/>
        <note>allosteric activator</note>
    </ligand>
</feature>
<dbReference type="AlphaFoldDB" id="A0A9D9DYY1"/>
<dbReference type="PANTHER" id="PTHR43128:SF16">
    <property type="entry name" value="L-LACTATE DEHYDROGENASE"/>
    <property type="match status" value="1"/>
</dbReference>
<feature type="binding site" evidence="7">
    <location>
        <begin position="150"/>
        <end position="153"/>
    </location>
    <ligand>
        <name>substrate</name>
    </ligand>
</feature>
<keyword evidence="10" id="KW-0812">Transmembrane</keyword>
<dbReference type="CDD" id="cd05291">
    <property type="entry name" value="HicDH_like"/>
    <property type="match status" value="1"/>
</dbReference>
<dbReference type="PANTHER" id="PTHR43128">
    <property type="entry name" value="L-2-HYDROXYCARBOXYLATE DEHYDROGENASE (NAD(P)(+))"/>
    <property type="match status" value="1"/>
</dbReference>
<feature type="binding site" evidence="7">
    <location>
        <position position="103"/>
    </location>
    <ligand>
        <name>NAD(+)</name>
        <dbReference type="ChEBI" id="CHEBI:57540"/>
    </ligand>
</feature>
<dbReference type="InterPro" id="IPR001236">
    <property type="entry name" value="Lactate/malate_DH_N"/>
</dbReference>
<reference evidence="13" key="1">
    <citation type="submission" date="2020-10" db="EMBL/GenBank/DDBJ databases">
        <authorList>
            <person name="Gilroy R."/>
        </authorList>
    </citation>
    <scope>NUCLEOTIDE SEQUENCE</scope>
    <source>
        <strain evidence="13">7293</strain>
    </source>
</reference>
<feature type="transmembrane region" description="Helical" evidence="10">
    <location>
        <begin position="7"/>
        <end position="24"/>
    </location>
</feature>
<gene>
    <name evidence="7" type="primary">ldh</name>
    <name evidence="13" type="ORF">IAA97_04155</name>
</gene>
<dbReference type="SUPFAM" id="SSF51735">
    <property type="entry name" value="NAD(P)-binding Rossmann-fold domains"/>
    <property type="match status" value="1"/>
</dbReference>
<dbReference type="InterPro" id="IPR015955">
    <property type="entry name" value="Lactate_DH/Glyco_Ohase_4_C"/>
</dbReference>
<keyword evidence="10" id="KW-1133">Transmembrane helix</keyword>
<comment type="similarity">
    <text evidence="2 7">Belongs to the LDH/MDH superfamily. LDH family.</text>
</comment>
<evidence type="ECO:0000259" key="12">
    <source>
        <dbReference type="Pfam" id="PF02866"/>
    </source>
</evidence>
<keyword evidence="4 7" id="KW-0560">Oxidoreductase</keyword>
<feature type="binding site" evidence="7">
    <location>
        <position position="145"/>
    </location>
    <ligand>
        <name>NAD(+)</name>
        <dbReference type="ChEBI" id="CHEBI:57540"/>
    </ligand>
</feature>
<feature type="binding site" evidence="7">
    <location>
        <position position="232"/>
    </location>
    <ligand>
        <name>substrate</name>
    </ligand>
</feature>
<evidence type="ECO:0000256" key="3">
    <source>
        <dbReference type="ARBA" id="ARBA00012967"/>
    </source>
</evidence>
<keyword evidence="7" id="KW-0963">Cytoplasm</keyword>
<feature type="binding site" evidence="7">
    <location>
        <begin position="122"/>
        <end position="125"/>
    </location>
    <ligand>
        <name>substrate</name>
    </ligand>
</feature>
<dbReference type="NCBIfam" id="NF000824">
    <property type="entry name" value="PRK00066.1"/>
    <property type="match status" value="1"/>
</dbReference>
<organism evidence="13 14">
    <name type="scientific">Candidatus Ornithospirochaeta stercoripullorum</name>
    <dbReference type="NCBI Taxonomy" id="2840899"/>
    <lineage>
        <taxon>Bacteria</taxon>
        <taxon>Pseudomonadati</taxon>
        <taxon>Spirochaetota</taxon>
        <taxon>Spirochaetia</taxon>
        <taxon>Spirochaetales</taxon>
        <taxon>Spirochaetaceae</taxon>
        <taxon>Spirochaetaceae incertae sedis</taxon>
        <taxon>Candidatus Ornithospirochaeta</taxon>
    </lineage>
</organism>
<proteinExistence type="inferred from homology"/>
<keyword evidence="10" id="KW-0472">Membrane</keyword>
<feature type="binding site" evidence="7">
    <location>
        <begin position="120"/>
        <end position="122"/>
    </location>
    <ligand>
        <name>NAD(+)</name>
        <dbReference type="ChEBI" id="CHEBI:57540"/>
    </ligand>
</feature>
<comment type="function">
    <text evidence="7">Catalyzes the conversion of lactate to pyruvate.</text>
</comment>
<dbReference type="GO" id="GO:0004459">
    <property type="term" value="F:L-lactate dehydrogenase (NAD+) activity"/>
    <property type="evidence" value="ECO:0007669"/>
    <property type="project" value="UniProtKB-UniRule"/>
</dbReference>
<dbReference type="PRINTS" id="PR00086">
    <property type="entry name" value="LLDHDRGNASE"/>
</dbReference>
<dbReference type="GO" id="GO:0005737">
    <property type="term" value="C:cytoplasm"/>
    <property type="evidence" value="ECO:0007669"/>
    <property type="project" value="UniProtKB-SubCell"/>
</dbReference>
<dbReference type="PROSITE" id="PS00064">
    <property type="entry name" value="L_LDH"/>
    <property type="match status" value="1"/>
</dbReference>
<dbReference type="InterPro" id="IPR036291">
    <property type="entry name" value="NAD(P)-bd_dom_sf"/>
</dbReference>
<accession>A0A9D9DYY1</accession>
<sequence length="315" mass="34145">MPDTRKVMLIGCGMVGMSYAYALLNQNIVDELVLVDVNKDKAMGEAMDLNHGLAFASSSMKIYAGDYSDAKDADIVVIAAGVNQKPGESRIDLLGRNTAVFKSIIEPVVASGFSGIFLIATNPVDVMSQITLKLSGFSPDKVIGSGTTLDTARLRYLIGAKLKIDPRNVHAYVIGEHGDSEFVPWSQAHVSTVSLDEIKAKNPDRDSDFDMSEIEVEVREAAQKIIAAKNATYYGIGMALVRITRAIFSNEHSILTISSLVDGEYGISGAYLGLPCIVGREGRIKLIELDLNNEEHKKLEHSAAVIKDAFSCIQF</sequence>
<keyword evidence="7" id="KW-0021">Allosteric enzyme</keyword>
<comment type="pathway">
    <text evidence="1 7">Fermentation; pyruvate fermentation to lactate; (S)-lactate from pyruvate: step 1/1.</text>
</comment>
<dbReference type="NCBIfam" id="TIGR01771">
    <property type="entry name" value="L-LDH-NAD"/>
    <property type="match status" value="1"/>
</dbReference>
<evidence type="ECO:0000256" key="2">
    <source>
        <dbReference type="ARBA" id="ARBA00006054"/>
    </source>
</evidence>
<dbReference type="Proteomes" id="UP000823615">
    <property type="component" value="Unassembled WGS sequence"/>
</dbReference>
<feature type="binding site" evidence="7">
    <location>
        <position position="155"/>
    </location>
    <ligand>
        <name>beta-D-fructose 1,6-bisphosphate</name>
        <dbReference type="ChEBI" id="CHEBI:32966"/>
        <note>allosteric activator</note>
    </ligand>
</feature>
<feature type="domain" description="Lactate/malate dehydrogenase N-terminal" evidence="11">
    <location>
        <begin position="6"/>
        <end position="144"/>
    </location>
</feature>
<evidence type="ECO:0000313" key="13">
    <source>
        <dbReference type="EMBL" id="MBO8436151.1"/>
    </source>
</evidence>
<feature type="binding site" evidence="7">
    <location>
        <position position="15"/>
    </location>
    <ligand>
        <name>NAD(+)</name>
        <dbReference type="ChEBI" id="CHEBI:57540"/>
    </ligand>
</feature>
<dbReference type="Gene3D" id="3.90.110.10">
    <property type="entry name" value="Lactate dehydrogenase/glycoside hydrolase, family 4, C-terminal"/>
    <property type="match status" value="1"/>
</dbReference>
<comment type="catalytic activity">
    <reaction evidence="6 7">
        <text>(S)-lactate + NAD(+) = pyruvate + NADH + H(+)</text>
        <dbReference type="Rhea" id="RHEA:23444"/>
        <dbReference type="ChEBI" id="CHEBI:15361"/>
        <dbReference type="ChEBI" id="CHEBI:15378"/>
        <dbReference type="ChEBI" id="CHEBI:16651"/>
        <dbReference type="ChEBI" id="CHEBI:57540"/>
        <dbReference type="ChEBI" id="CHEBI:57945"/>
        <dbReference type="EC" id="1.1.1.27"/>
    </reaction>
</comment>
<dbReference type="GO" id="GO:0006096">
    <property type="term" value="P:glycolytic process"/>
    <property type="evidence" value="ECO:0007669"/>
    <property type="project" value="UniProtKB-UniRule"/>
</dbReference>
<feature type="domain" description="Lactate/malate dehydrogenase C-terminal" evidence="12">
    <location>
        <begin position="147"/>
        <end position="311"/>
    </location>
</feature>
<evidence type="ECO:0000259" key="11">
    <source>
        <dbReference type="Pfam" id="PF00056"/>
    </source>
</evidence>
<feature type="binding site" evidence="7 9">
    <location>
        <position position="36"/>
    </location>
    <ligand>
        <name>NAD(+)</name>
        <dbReference type="ChEBI" id="CHEBI:57540"/>
    </ligand>
</feature>
<dbReference type="Gene3D" id="3.40.50.720">
    <property type="entry name" value="NAD(P)-binding Rossmann-like Domain"/>
    <property type="match status" value="1"/>
</dbReference>
<protein>
    <recommendedName>
        <fullName evidence="3 7">L-lactate dehydrogenase</fullName>
        <shortName evidence="7">L-LDH</shortName>
        <ecNumber evidence="3 7">1.1.1.27</ecNumber>
    </recommendedName>
</protein>
<comment type="activity regulation">
    <text evidence="7">Allosterically activated by fructose 1,6-bisphosphate (FBP).</text>
</comment>